<dbReference type="Proteomes" id="UP001209854">
    <property type="component" value="Unassembled WGS sequence"/>
</dbReference>
<sequence length="351" mass="38051">MMAKPGQHGLSLIEVMISTLMSTVIITAVTSVFLSNNQSNLLNRQLGLMQESARFAINEISRDLSLAGYTGCINQAAIGNALEGTMTIFDWLTNEHKVQGLTAADATTTIDGASISESLTIFKLNPELTFEVTDHNLSSNSLTLDTDVSALLATEQPVGLIRQDCSQVALISLSSVGTTTVSYATGSGTELQNCTTQLKGDFRCYDASTPTGNTSFNPGFISPVDSVVYYIRLENGLPTLVRKDIQDRNGIPVVDGIEDMRIYYGLDTNGDGAANQYINAGDRAYRHLDWHEVTSARIHILARSENPVVPADIAPVDYFFDGANITPPPVASGEPDRFLRREFTMTVALRN</sequence>
<keyword evidence="1" id="KW-0472">Membrane</keyword>
<protein>
    <submittedName>
        <fullName evidence="2">PilW family protein</fullName>
    </submittedName>
</protein>
<keyword evidence="1" id="KW-1133">Transmembrane helix</keyword>
<dbReference type="EMBL" id="JAPFCC010000001">
    <property type="protein sequence ID" value="MCW7553830.1"/>
    <property type="molecule type" value="Genomic_DNA"/>
</dbReference>
<proteinExistence type="predicted"/>
<comment type="caution">
    <text evidence="2">The sequence shown here is derived from an EMBL/GenBank/DDBJ whole genome shotgun (WGS) entry which is preliminary data.</text>
</comment>
<dbReference type="Pfam" id="PF16074">
    <property type="entry name" value="PilW"/>
    <property type="match status" value="1"/>
</dbReference>
<reference evidence="2 3" key="1">
    <citation type="submission" date="2022-10" db="EMBL/GenBank/DDBJ databases">
        <title>High-quality genome sequences of two octocoral-associated bacteria, Endozoicomonas euniceicola EF212 and Endozoicomonas gorgoniicola PS125.</title>
        <authorList>
            <person name="Chiou Y.-J."/>
            <person name="Chen Y.-H."/>
        </authorList>
    </citation>
    <scope>NUCLEOTIDE SEQUENCE [LARGE SCALE GENOMIC DNA]</scope>
    <source>
        <strain evidence="2 3">PS125</strain>
    </source>
</reference>
<keyword evidence="1" id="KW-0812">Transmembrane</keyword>
<gene>
    <name evidence="2" type="ORF">NX722_14580</name>
</gene>
<evidence type="ECO:0000313" key="2">
    <source>
        <dbReference type="EMBL" id="MCW7553830.1"/>
    </source>
</evidence>
<evidence type="ECO:0000256" key="1">
    <source>
        <dbReference type="SAM" id="Phobius"/>
    </source>
</evidence>
<feature type="transmembrane region" description="Helical" evidence="1">
    <location>
        <begin position="12"/>
        <end position="34"/>
    </location>
</feature>
<keyword evidence="3" id="KW-1185">Reference proteome</keyword>
<accession>A0ABT3MWS0</accession>
<dbReference type="InterPro" id="IPR012902">
    <property type="entry name" value="N_methyl_site"/>
</dbReference>
<name>A0ABT3MWS0_9GAMM</name>
<dbReference type="RefSeq" id="WP_262563569.1">
    <property type="nucleotide sequence ID" value="NZ_JAPFCC010000001.1"/>
</dbReference>
<evidence type="ECO:0000313" key="3">
    <source>
        <dbReference type="Proteomes" id="UP001209854"/>
    </source>
</evidence>
<organism evidence="2 3">
    <name type="scientific">Endozoicomonas gorgoniicola</name>
    <dbReference type="NCBI Taxonomy" id="1234144"/>
    <lineage>
        <taxon>Bacteria</taxon>
        <taxon>Pseudomonadati</taxon>
        <taxon>Pseudomonadota</taxon>
        <taxon>Gammaproteobacteria</taxon>
        <taxon>Oceanospirillales</taxon>
        <taxon>Endozoicomonadaceae</taxon>
        <taxon>Endozoicomonas</taxon>
    </lineage>
</organism>
<dbReference type="InterPro" id="IPR032092">
    <property type="entry name" value="PilW"/>
</dbReference>
<dbReference type="PROSITE" id="PS00409">
    <property type="entry name" value="PROKAR_NTER_METHYL"/>
    <property type="match status" value="1"/>
</dbReference>